<dbReference type="RefSeq" id="WP_102374688.1">
    <property type="nucleotide sequence ID" value="NZ_DBFADM010000053.1"/>
</dbReference>
<comment type="cofactor">
    <cofactor evidence="1">
        <name>[4Fe-4S] cluster</name>
        <dbReference type="ChEBI" id="CHEBI:49883"/>
    </cofactor>
</comment>
<keyword evidence="8" id="KW-1185">Reference proteome</keyword>
<evidence type="ECO:0000256" key="2">
    <source>
        <dbReference type="ARBA" id="ARBA00022485"/>
    </source>
</evidence>
<evidence type="ECO:0000256" key="5">
    <source>
        <dbReference type="ARBA" id="ARBA00023014"/>
    </source>
</evidence>
<sequence>MSITRRAMISGACSIGILSAFGWAVSAFAGERKLLRPPSGQSEEAFIGACIKCGKCLSSCPLDCIQPAGLSDGIVNARTPYLDFKRGYCDFCGKCVGVCPTGALEAWDGDSEPLIGVAVVEAAKCVSCEKCVPACSYEALSWNDESRLPLVDESLCNGCGACEYACPSSSLSYYDGDGRRAIRVVGSMVS</sequence>
<dbReference type="InterPro" id="IPR017896">
    <property type="entry name" value="4Fe4S_Fe-S-bd"/>
</dbReference>
<evidence type="ECO:0000313" key="7">
    <source>
        <dbReference type="EMBL" id="MEQ3362171.1"/>
    </source>
</evidence>
<proteinExistence type="predicted"/>
<dbReference type="Gene3D" id="3.30.70.20">
    <property type="match status" value="2"/>
</dbReference>
<dbReference type="PROSITE" id="PS51379">
    <property type="entry name" value="4FE4S_FER_2"/>
    <property type="match status" value="4"/>
</dbReference>
<feature type="domain" description="4Fe-4S ferredoxin-type" evidence="6">
    <location>
        <begin position="147"/>
        <end position="176"/>
    </location>
</feature>
<dbReference type="CDD" id="cd16373">
    <property type="entry name" value="DMSOR_beta_like"/>
    <property type="match status" value="1"/>
</dbReference>
<dbReference type="InterPro" id="IPR017900">
    <property type="entry name" value="4Fe4S_Fe_S_CS"/>
</dbReference>
<evidence type="ECO:0000256" key="4">
    <source>
        <dbReference type="ARBA" id="ARBA00023004"/>
    </source>
</evidence>
<dbReference type="Proteomes" id="UP001487305">
    <property type="component" value="Unassembled WGS sequence"/>
</dbReference>
<dbReference type="PANTHER" id="PTHR24960:SF79">
    <property type="entry name" value="PHOTOSYSTEM I IRON-SULFUR CENTER"/>
    <property type="match status" value="1"/>
</dbReference>
<keyword evidence="5" id="KW-0411">Iron-sulfur</keyword>
<evidence type="ECO:0000256" key="3">
    <source>
        <dbReference type="ARBA" id="ARBA00022723"/>
    </source>
</evidence>
<protein>
    <submittedName>
        <fullName evidence="7">4Fe-4S dicluster domain-containing protein</fullName>
    </submittedName>
</protein>
<dbReference type="PROSITE" id="PS00198">
    <property type="entry name" value="4FE4S_FER_1"/>
    <property type="match status" value="2"/>
</dbReference>
<keyword evidence="4" id="KW-0408">Iron</keyword>
<reference evidence="7 8" key="1">
    <citation type="submission" date="2024-04" db="EMBL/GenBank/DDBJ databases">
        <title>Human intestinal bacterial collection.</title>
        <authorList>
            <person name="Pauvert C."/>
            <person name="Hitch T.C.A."/>
            <person name="Clavel T."/>
        </authorList>
    </citation>
    <scope>NUCLEOTIDE SEQUENCE [LARGE SCALE GENOMIC DNA]</scope>
    <source>
        <strain evidence="7 8">CLA-KB-H42</strain>
    </source>
</reference>
<dbReference type="PANTHER" id="PTHR24960">
    <property type="entry name" value="PHOTOSYSTEM I IRON-SULFUR CENTER-RELATED"/>
    <property type="match status" value="1"/>
</dbReference>
<name>A0ABV1JAQ5_9ACTN</name>
<keyword evidence="2" id="KW-0004">4Fe-4S</keyword>
<organism evidence="7 8">
    <name type="scientific">Raoultibacter massiliensis</name>
    <dbReference type="NCBI Taxonomy" id="1852371"/>
    <lineage>
        <taxon>Bacteria</taxon>
        <taxon>Bacillati</taxon>
        <taxon>Actinomycetota</taxon>
        <taxon>Coriobacteriia</taxon>
        <taxon>Eggerthellales</taxon>
        <taxon>Eggerthellaceae</taxon>
        <taxon>Raoultibacter</taxon>
    </lineage>
</organism>
<evidence type="ECO:0000313" key="8">
    <source>
        <dbReference type="Proteomes" id="UP001487305"/>
    </source>
</evidence>
<accession>A0ABV1JAQ5</accession>
<feature type="domain" description="4Fe-4S ferredoxin-type" evidence="6">
    <location>
        <begin position="116"/>
        <end position="145"/>
    </location>
</feature>
<feature type="domain" description="4Fe-4S ferredoxin-type" evidence="6">
    <location>
        <begin position="41"/>
        <end position="70"/>
    </location>
</feature>
<keyword evidence="3" id="KW-0479">Metal-binding</keyword>
<dbReference type="SUPFAM" id="SSF54862">
    <property type="entry name" value="4Fe-4S ferredoxins"/>
    <property type="match status" value="1"/>
</dbReference>
<feature type="domain" description="4Fe-4S ferredoxin-type" evidence="6">
    <location>
        <begin position="78"/>
        <end position="109"/>
    </location>
</feature>
<dbReference type="Pfam" id="PF12838">
    <property type="entry name" value="Fer4_7"/>
    <property type="match status" value="2"/>
</dbReference>
<dbReference type="InterPro" id="IPR050157">
    <property type="entry name" value="PSI_iron-sulfur_center"/>
</dbReference>
<dbReference type="EMBL" id="JBBNOP010000003">
    <property type="protein sequence ID" value="MEQ3362171.1"/>
    <property type="molecule type" value="Genomic_DNA"/>
</dbReference>
<gene>
    <name evidence="7" type="ORF">AAA083_04170</name>
</gene>
<comment type="caution">
    <text evidence="7">The sequence shown here is derived from an EMBL/GenBank/DDBJ whole genome shotgun (WGS) entry which is preliminary data.</text>
</comment>
<evidence type="ECO:0000259" key="6">
    <source>
        <dbReference type="PROSITE" id="PS51379"/>
    </source>
</evidence>
<evidence type="ECO:0000256" key="1">
    <source>
        <dbReference type="ARBA" id="ARBA00001966"/>
    </source>
</evidence>